<accession>A0A5B7JKU8</accession>
<gene>
    <name evidence="1" type="ORF">E2C01_088795</name>
</gene>
<keyword evidence="2" id="KW-1185">Reference proteome</keyword>
<reference evidence="1 2" key="1">
    <citation type="submission" date="2019-05" db="EMBL/GenBank/DDBJ databases">
        <title>Another draft genome of Portunus trituberculatus and its Hox gene families provides insights of decapod evolution.</title>
        <authorList>
            <person name="Jeong J.-H."/>
            <person name="Song I."/>
            <person name="Kim S."/>
            <person name="Choi T."/>
            <person name="Kim D."/>
            <person name="Ryu S."/>
            <person name="Kim W."/>
        </authorList>
    </citation>
    <scope>NUCLEOTIDE SEQUENCE [LARGE SCALE GENOMIC DNA]</scope>
    <source>
        <tissue evidence="1">Muscle</tissue>
    </source>
</reference>
<dbReference type="EMBL" id="VSRR010095636">
    <property type="protein sequence ID" value="MPC93658.1"/>
    <property type="molecule type" value="Genomic_DNA"/>
</dbReference>
<proteinExistence type="predicted"/>
<organism evidence="1 2">
    <name type="scientific">Portunus trituberculatus</name>
    <name type="common">Swimming crab</name>
    <name type="synonym">Neptunus trituberculatus</name>
    <dbReference type="NCBI Taxonomy" id="210409"/>
    <lineage>
        <taxon>Eukaryota</taxon>
        <taxon>Metazoa</taxon>
        <taxon>Ecdysozoa</taxon>
        <taxon>Arthropoda</taxon>
        <taxon>Crustacea</taxon>
        <taxon>Multicrustacea</taxon>
        <taxon>Malacostraca</taxon>
        <taxon>Eumalacostraca</taxon>
        <taxon>Eucarida</taxon>
        <taxon>Decapoda</taxon>
        <taxon>Pleocyemata</taxon>
        <taxon>Brachyura</taxon>
        <taxon>Eubrachyura</taxon>
        <taxon>Portunoidea</taxon>
        <taxon>Portunidae</taxon>
        <taxon>Portuninae</taxon>
        <taxon>Portunus</taxon>
    </lineage>
</organism>
<dbReference type="Proteomes" id="UP000324222">
    <property type="component" value="Unassembled WGS sequence"/>
</dbReference>
<comment type="caution">
    <text evidence="1">The sequence shown here is derived from an EMBL/GenBank/DDBJ whole genome shotgun (WGS) entry which is preliminary data.</text>
</comment>
<sequence length="75" mass="8256">MDFHTTLVISATSPYLQITFFFQSHNLALSRAALKATGQHRAGRSGAEQGKTRRGFCDSADGEILCLGHHDRPVR</sequence>
<evidence type="ECO:0000313" key="2">
    <source>
        <dbReference type="Proteomes" id="UP000324222"/>
    </source>
</evidence>
<evidence type="ECO:0000313" key="1">
    <source>
        <dbReference type="EMBL" id="MPC93658.1"/>
    </source>
</evidence>
<name>A0A5B7JKU8_PORTR</name>
<dbReference type="AlphaFoldDB" id="A0A5B7JKU8"/>
<protein>
    <submittedName>
        <fullName evidence="1">Uncharacterized protein</fullName>
    </submittedName>
</protein>